<keyword evidence="4" id="KW-0802">TPR repeat</keyword>
<evidence type="ECO:0000313" key="6">
    <source>
        <dbReference type="EMBL" id="HGV97972.1"/>
    </source>
</evidence>
<dbReference type="Gene3D" id="1.25.40.10">
    <property type="entry name" value="Tetratricopeptide repeat domain"/>
    <property type="match status" value="1"/>
</dbReference>
<dbReference type="InterPro" id="IPR017689">
    <property type="entry name" value="BamD"/>
</dbReference>
<evidence type="ECO:0000259" key="5">
    <source>
        <dbReference type="Pfam" id="PF13525"/>
    </source>
</evidence>
<dbReference type="SUPFAM" id="SSF48452">
    <property type="entry name" value="TPR-like"/>
    <property type="match status" value="1"/>
</dbReference>
<keyword evidence="2" id="KW-0472">Membrane</keyword>
<keyword evidence="3" id="KW-0998">Cell outer membrane</keyword>
<dbReference type="AlphaFoldDB" id="A0A7C4X9E1"/>
<gene>
    <name evidence="6" type="primary">bamD</name>
    <name evidence="6" type="ORF">ENV60_06720</name>
</gene>
<dbReference type="InterPro" id="IPR019734">
    <property type="entry name" value="TPR_rpt"/>
</dbReference>
<protein>
    <submittedName>
        <fullName evidence="6">Outer membrane protein assembly factor BamD</fullName>
    </submittedName>
</protein>
<comment type="caution">
    <text evidence="6">The sequence shown here is derived from an EMBL/GenBank/DDBJ whole genome shotgun (WGS) entry which is preliminary data.</text>
</comment>
<evidence type="ECO:0000256" key="4">
    <source>
        <dbReference type="PROSITE-ProRule" id="PRU00339"/>
    </source>
</evidence>
<proteinExistence type="predicted"/>
<sequence>MRKEIETFFVIIVFLILPVSCSRKVLVPLEPEDEFERAVEFFNNKKFDTAAQSFERIIFYHAGSEFVDDAQFYLGRTYFEKKDYNQAIVEFDYLIKHFPNSPFVEAAYLYRAKATLFKAPGYDKDQNETKEAISLFDEFLTRFPNSRFTNEAKNYILFARNRLAKKELENGKLYVKLNEPSSAILYFKYVIDNYPETSSVAEAKYHLALIYEKNQNFDQALSLYGELLEDMNWRTKAEKRIKVIEKKKGR</sequence>
<dbReference type="Pfam" id="PF13525">
    <property type="entry name" value="YfiO"/>
    <property type="match status" value="1"/>
</dbReference>
<feature type="domain" description="Outer membrane lipoprotein BamD-like" evidence="5">
    <location>
        <begin position="32"/>
        <end position="216"/>
    </location>
</feature>
<dbReference type="NCBIfam" id="TIGR03302">
    <property type="entry name" value="OM_YfiO"/>
    <property type="match status" value="1"/>
</dbReference>
<dbReference type="InterPro" id="IPR039565">
    <property type="entry name" value="BamD-like"/>
</dbReference>
<dbReference type="PROSITE" id="PS50005">
    <property type="entry name" value="TPR"/>
    <property type="match status" value="1"/>
</dbReference>
<organism evidence="6">
    <name type="scientific">candidate division WOR-3 bacterium</name>
    <dbReference type="NCBI Taxonomy" id="2052148"/>
    <lineage>
        <taxon>Bacteria</taxon>
        <taxon>Bacteria division WOR-3</taxon>
    </lineage>
</organism>
<dbReference type="SMART" id="SM00028">
    <property type="entry name" value="TPR"/>
    <property type="match status" value="4"/>
</dbReference>
<keyword evidence="1" id="KW-0732">Signal</keyword>
<accession>A0A7C4X9E1</accession>
<evidence type="ECO:0000256" key="3">
    <source>
        <dbReference type="ARBA" id="ARBA00023237"/>
    </source>
</evidence>
<evidence type="ECO:0000256" key="2">
    <source>
        <dbReference type="ARBA" id="ARBA00023136"/>
    </source>
</evidence>
<evidence type="ECO:0000256" key="1">
    <source>
        <dbReference type="ARBA" id="ARBA00022729"/>
    </source>
</evidence>
<name>A0A7C4X9E1_UNCW3</name>
<dbReference type="InterPro" id="IPR011990">
    <property type="entry name" value="TPR-like_helical_dom_sf"/>
</dbReference>
<reference evidence="6" key="1">
    <citation type="journal article" date="2020" name="mSystems">
        <title>Genome- and Community-Level Interaction Insights into Carbon Utilization and Element Cycling Functions of Hydrothermarchaeota in Hydrothermal Sediment.</title>
        <authorList>
            <person name="Zhou Z."/>
            <person name="Liu Y."/>
            <person name="Xu W."/>
            <person name="Pan J."/>
            <person name="Luo Z.H."/>
            <person name="Li M."/>
        </authorList>
    </citation>
    <scope>NUCLEOTIDE SEQUENCE [LARGE SCALE GENOMIC DNA]</scope>
    <source>
        <strain evidence="6">SpSt-774</strain>
    </source>
</reference>
<dbReference type="EMBL" id="DTGZ01000126">
    <property type="protein sequence ID" value="HGV97972.1"/>
    <property type="molecule type" value="Genomic_DNA"/>
</dbReference>
<feature type="repeat" description="TPR" evidence="4">
    <location>
        <begin position="68"/>
        <end position="101"/>
    </location>
</feature>